<name>A0A7V5H2I1_CALAY</name>
<dbReference type="Proteomes" id="UP000886111">
    <property type="component" value="Unassembled WGS sequence"/>
</dbReference>
<organism evidence="1">
    <name type="scientific">Caldithrix abyssi</name>
    <dbReference type="NCBI Taxonomy" id="187145"/>
    <lineage>
        <taxon>Bacteria</taxon>
        <taxon>Pseudomonadati</taxon>
        <taxon>Calditrichota</taxon>
        <taxon>Calditrichia</taxon>
        <taxon>Calditrichales</taxon>
        <taxon>Calditrichaceae</taxon>
        <taxon>Caldithrix</taxon>
    </lineage>
</organism>
<dbReference type="Gene3D" id="2.170.120.40">
    <property type="entry name" value="YbbR-like domain"/>
    <property type="match status" value="1"/>
</dbReference>
<dbReference type="EMBL" id="DRTD01000187">
    <property type="protein sequence ID" value="HHE54644.1"/>
    <property type="molecule type" value="Genomic_DNA"/>
</dbReference>
<dbReference type="AlphaFoldDB" id="A0A7V5H2I1"/>
<gene>
    <name evidence="1" type="ORF">ENL21_02600</name>
</gene>
<evidence type="ECO:0000313" key="1">
    <source>
        <dbReference type="EMBL" id="HHE54644.1"/>
    </source>
</evidence>
<accession>A0A7V5H2I1</accession>
<dbReference type="PANTHER" id="PTHR37804:SF1">
    <property type="entry name" value="CDAA REGULATORY PROTEIN CDAR"/>
    <property type="match status" value="1"/>
</dbReference>
<comment type="caution">
    <text evidence="1">The sequence shown here is derived from an EMBL/GenBank/DDBJ whole genome shotgun (WGS) entry which is preliminary data.</text>
</comment>
<dbReference type="PANTHER" id="PTHR37804">
    <property type="entry name" value="CDAA REGULATORY PROTEIN CDAR"/>
    <property type="match status" value="1"/>
</dbReference>
<proteinExistence type="predicted"/>
<dbReference type="Pfam" id="PF07949">
    <property type="entry name" value="YbbR"/>
    <property type="match status" value="1"/>
</dbReference>
<reference evidence="1" key="1">
    <citation type="journal article" date="2020" name="mSystems">
        <title>Genome- and Community-Level Interaction Insights into Carbon Utilization and Element Cycling Functions of Hydrothermarchaeota in Hydrothermal Sediment.</title>
        <authorList>
            <person name="Zhou Z."/>
            <person name="Liu Y."/>
            <person name="Xu W."/>
            <person name="Pan J."/>
            <person name="Luo Z.H."/>
            <person name="Li M."/>
        </authorList>
    </citation>
    <scope>NUCLEOTIDE SEQUENCE [LARGE SCALE GENOMIC DNA]</scope>
    <source>
        <strain evidence="1">HyVt-76</strain>
    </source>
</reference>
<protein>
    <submittedName>
        <fullName evidence="1">YbbR-like domain-containing protein</fullName>
    </submittedName>
</protein>
<dbReference type="Gene3D" id="2.170.120.30">
    <property type="match status" value="1"/>
</dbReference>
<sequence length="317" mass="36241">MKIWGKDLNNADFRALIGSFLLALLLWAAVTTDKTYSIRVSLPFEISDLANGYVLREAPPKTINLKLKGKGRALLGLYFYKPIIRLELPSVDRSTVVDLRDFKNQFYVGQELGITVEDVLEPKKIEIKVDRYKEALKTITIKHDITPLPGYSLTGVFPEIDSVKVMGPAHLVDQIRTIESELVKIEKVRYPFTEKVKLISPYPEIVKIEPEVVNVKFRIEQIVERQLYNIPIQIIGVPENLEPQAIPPVISVRIKGSEQKVKAIQPEQITAIFDYQKDFRIGRSHYVPKIELPEGVTVVQISPRSFRLILKKKEENQ</sequence>
<dbReference type="InterPro" id="IPR012505">
    <property type="entry name" value="YbbR"/>
</dbReference>
<dbReference type="InterPro" id="IPR053154">
    <property type="entry name" value="c-di-AMP_regulator"/>
</dbReference>